<dbReference type="PANTHER" id="PTHR34615">
    <property type="entry name" value="PX DOMAIN-CONTAINING PROTEIN"/>
    <property type="match status" value="1"/>
</dbReference>
<dbReference type="GO" id="GO:0046872">
    <property type="term" value="F:metal ion binding"/>
    <property type="evidence" value="ECO:0007669"/>
    <property type="project" value="UniProtKB-KW"/>
</dbReference>
<gene>
    <name evidence="4" type="ORF">AWC38_SpisGene15402</name>
</gene>
<comment type="cofactor">
    <cofactor evidence="1">
        <name>a divalent metal cation</name>
        <dbReference type="ChEBI" id="CHEBI:60240"/>
    </cofactor>
</comment>
<keyword evidence="2" id="KW-0479">Metal-binding</keyword>
<keyword evidence="5" id="KW-1185">Reference proteome</keyword>
<dbReference type="Pfam" id="PF13359">
    <property type="entry name" value="DDE_Tnp_4"/>
    <property type="match status" value="1"/>
</dbReference>
<feature type="domain" description="DDE Tnp4" evidence="3">
    <location>
        <begin position="123"/>
        <end position="233"/>
    </location>
</feature>
<organism evidence="4 5">
    <name type="scientific">Stylophora pistillata</name>
    <name type="common">Smooth cauliflower coral</name>
    <dbReference type="NCBI Taxonomy" id="50429"/>
    <lineage>
        <taxon>Eukaryota</taxon>
        <taxon>Metazoa</taxon>
        <taxon>Cnidaria</taxon>
        <taxon>Anthozoa</taxon>
        <taxon>Hexacorallia</taxon>
        <taxon>Scleractinia</taxon>
        <taxon>Astrocoeniina</taxon>
        <taxon>Pocilloporidae</taxon>
        <taxon>Stylophora</taxon>
    </lineage>
</organism>
<comment type="caution">
    <text evidence="4">The sequence shown here is derived from an EMBL/GenBank/DDBJ whole genome shotgun (WGS) entry which is preliminary data.</text>
</comment>
<dbReference type="OrthoDB" id="5948309at2759"/>
<evidence type="ECO:0000256" key="1">
    <source>
        <dbReference type="ARBA" id="ARBA00001968"/>
    </source>
</evidence>
<sequence>MSSLKDARDITLISHSQGLITDEELLLLLEENTSRNPDFSYDAYHRFDLENMEEAECKSEFRVEKSDIPLLAEALGMPDTFTCPQRSVADGIEGLCMVLKRMSFPCRYSDMIYRFGRPVPVLMGKRHDAGMLRDSGLMDDLENHAHSPTGQNMCLYGDPAYPLRVHLQAPFRDARLTPGMEAFNLSMSRVRTSVEWIFGDVIKSFKALDFKSNFKIGLSKVGKMYLVCALMRNAITCMYGNQTCDYFGLEPPTVDEYFSCLSFFQLKHMS</sequence>
<dbReference type="EMBL" id="LSMT01000328">
    <property type="protein sequence ID" value="PFX20163.1"/>
    <property type="molecule type" value="Genomic_DNA"/>
</dbReference>
<dbReference type="AlphaFoldDB" id="A0A2B4RTN6"/>
<dbReference type="Proteomes" id="UP000225706">
    <property type="component" value="Unassembled WGS sequence"/>
</dbReference>
<evidence type="ECO:0000313" key="5">
    <source>
        <dbReference type="Proteomes" id="UP000225706"/>
    </source>
</evidence>
<reference evidence="5" key="1">
    <citation type="journal article" date="2017" name="bioRxiv">
        <title>Comparative analysis of the genomes of Stylophora pistillata and Acropora digitifera provides evidence for extensive differences between species of corals.</title>
        <authorList>
            <person name="Voolstra C.R."/>
            <person name="Li Y."/>
            <person name="Liew Y.J."/>
            <person name="Baumgarten S."/>
            <person name="Zoccola D."/>
            <person name="Flot J.-F."/>
            <person name="Tambutte S."/>
            <person name="Allemand D."/>
            <person name="Aranda M."/>
        </authorList>
    </citation>
    <scope>NUCLEOTIDE SEQUENCE [LARGE SCALE GENOMIC DNA]</scope>
</reference>
<evidence type="ECO:0000256" key="2">
    <source>
        <dbReference type="ARBA" id="ARBA00022723"/>
    </source>
</evidence>
<dbReference type="InterPro" id="IPR027806">
    <property type="entry name" value="HARBI1_dom"/>
</dbReference>
<evidence type="ECO:0000259" key="3">
    <source>
        <dbReference type="Pfam" id="PF13359"/>
    </source>
</evidence>
<dbReference type="PANTHER" id="PTHR34615:SF1">
    <property type="entry name" value="PX DOMAIN-CONTAINING PROTEIN"/>
    <property type="match status" value="1"/>
</dbReference>
<protein>
    <recommendedName>
        <fullName evidence="3">DDE Tnp4 domain-containing protein</fullName>
    </recommendedName>
</protein>
<accession>A0A2B4RTN6</accession>
<evidence type="ECO:0000313" key="4">
    <source>
        <dbReference type="EMBL" id="PFX20163.1"/>
    </source>
</evidence>
<name>A0A2B4RTN6_STYPI</name>
<proteinExistence type="predicted"/>